<evidence type="ECO:0000256" key="3">
    <source>
        <dbReference type="ARBA" id="ARBA00022723"/>
    </source>
</evidence>
<dbReference type="PANTHER" id="PTHR12887">
    <property type="entry name" value="NANOS PROTEIN"/>
    <property type="match status" value="1"/>
</dbReference>
<feature type="compositionally biased region" description="Polar residues" evidence="9">
    <location>
        <begin position="317"/>
        <end position="327"/>
    </location>
</feature>
<evidence type="ECO:0000256" key="5">
    <source>
        <dbReference type="ARBA" id="ARBA00022833"/>
    </source>
</evidence>
<comment type="caution">
    <text evidence="11">The sequence shown here is derived from an EMBL/GenBank/DDBJ whole genome shotgun (WGS) entry which is preliminary data.</text>
</comment>
<keyword evidence="3" id="KW-0479">Metal-binding</keyword>
<evidence type="ECO:0000256" key="9">
    <source>
        <dbReference type="SAM" id="MobiDB-lite"/>
    </source>
</evidence>
<evidence type="ECO:0000256" key="6">
    <source>
        <dbReference type="ARBA" id="ARBA00022845"/>
    </source>
</evidence>
<organism evidence="11 12">
    <name type="scientific">Pristionchus entomophagus</name>
    <dbReference type="NCBI Taxonomy" id="358040"/>
    <lineage>
        <taxon>Eukaryota</taxon>
        <taxon>Metazoa</taxon>
        <taxon>Ecdysozoa</taxon>
        <taxon>Nematoda</taxon>
        <taxon>Chromadorea</taxon>
        <taxon>Rhabditida</taxon>
        <taxon>Rhabditina</taxon>
        <taxon>Diplogasteromorpha</taxon>
        <taxon>Diplogasteroidea</taxon>
        <taxon>Neodiplogasteridae</taxon>
        <taxon>Pristionchus</taxon>
    </lineage>
</organism>
<comment type="similarity">
    <text evidence="8">Belongs to the nanos family.</text>
</comment>
<evidence type="ECO:0000256" key="7">
    <source>
        <dbReference type="ARBA" id="ARBA00022884"/>
    </source>
</evidence>
<keyword evidence="12" id="KW-1185">Reference proteome</keyword>
<dbReference type="GO" id="GO:0006417">
    <property type="term" value="P:regulation of translation"/>
    <property type="evidence" value="ECO:0007669"/>
    <property type="project" value="UniProtKB-UniRule"/>
</dbReference>
<protein>
    <recommendedName>
        <fullName evidence="10">Nanos-type domain-containing protein</fullName>
    </recommendedName>
</protein>
<feature type="region of interest" description="Disordered" evidence="9">
    <location>
        <begin position="267"/>
        <end position="333"/>
    </location>
</feature>
<keyword evidence="2" id="KW-0963">Cytoplasm</keyword>
<dbReference type="Pfam" id="PF05741">
    <property type="entry name" value="zf-nanos"/>
    <property type="match status" value="1"/>
</dbReference>
<keyword evidence="5" id="KW-0862">Zinc</keyword>
<feature type="region of interest" description="Disordered" evidence="9">
    <location>
        <begin position="133"/>
        <end position="202"/>
    </location>
</feature>
<dbReference type="PROSITE" id="PS51522">
    <property type="entry name" value="ZF_NANOS"/>
    <property type="match status" value="1"/>
</dbReference>
<feature type="compositionally biased region" description="Low complexity" evidence="9">
    <location>
        <begin position="144"/>
        <end position="159"/>
    </location>
</feature>
<keyword evidence="7 8" id="KW-0694">RNA-binding</keyword>
<evidence type="ECO:0000313" key="11">
    <source>
        <dbReference type="EMBL" id="GMS97137.1"/>
    </source>
</evidence>
<dbReference type="Proteomes" id="UP001432027">
    <property type="component" value="Unassembled WGS sequence"/>
</dbReference>
<sequence>GVRTELVPWESLSVPGARFPVSRCSPLAPLISPPSSASMQPMYPLHPQNARRRGPKLQIPLDADVARYHKCPPKTLLQPVKGAATGAPAPARERAAPKIHLKFIPANMRRPSPWNEFLTDWLESCEQKKAAEAAAASSHDDESAASSCGSSSSSGACSGDTVTTDFSSISSPRKANLPENRVDHSNRAPQPSVQHLQPRPRRYPCRVPLGVARSAQLTPGQWAELLQLQQATIRPMHYHPPPKLLNIQTAYFPGLDAAVMAMMQPSQQPQPPYYRRSPAAPYVPHQQWQQPTQQLQSPHGTYFKAPDRSPQHVATAPGSSGCSTDSAHGSEDKDRGQVCSFCYQHAVHEADTRGGHLPRLTDRGCWRGHVLRDGYTIVCPRLLRRVCSLCGATGQSAHQTNYCPSTKRKTANY</sequence>
<dbReference type="GO" id="GO:0008270">
    <property type="term" value="F:zinc ion binding"/>
    <property type="evidence" value="ECO:0007669"/>
    <property type="project" value="UniProtKB-KW"/>
</dbReference>
<evidence type="ECO:0000313" key="12">
    <source>
        <dbReference type="Proteomes" id="UP001432027"/>
    </source>
</evidence>
<feature type="domain" description="Nanos-type" evidence="10">
    <location>
        <begin position="338"/>
        <end position="405"/>
    </location>
</feature>
<evidence type="ECO:0000256" key="4">
    <source>
        <dbReference type="ARBA" id="ARBA00022771"/>
    </source>
</evidence>
<evidence type="ECO:0000256" key="1">
    <source>
        <dbReference type="ARBA" id="ARBA00004496"/>
    </source>
</evidence>
<feature type="compositionally biased region" description="Polar residues" evidence="9">
    <location>
        <begin position="160"/>
        <end position="173"/>
    </location>
</feature>
<proteinExistence type="inferred from homology"/>
<comment type="subcellular location">
    <subcellularLocation>
        <location evidence="1">Cytoplasm</location>
    </subcellularLocation>
</comment>
<dbReference type="InterPro" id="IPR038129">
    <property type="entry name" value="Nanos_sf"/>
</dbReference>
<name>A0AAV5TRS1_9BILA</name>
<keyword evidence="6 8" id="KW-0810">Translation regulation</keyword>
<dbReference type="InterPro" id="IPR024161">
    <property type="entry name" value="Znf_nanos-typ"/>
</dbReference>
<evidence type="ECO:0000256" key="8">
    <source>
        <dbReference type="PROSITE-ProRule" id="PRU00855"/>
    </source>
</evidence>
<dbReference type="AlphaFoldDB" id="A0AAV5TRS1"/>
<accession>A0AAV5TRS1</accession>
<dbReference type="InterPro" id="IPR008705">
    <property type="entry name" value="Nanos/Xcar2"/>
</dbReference>
<dbReference type="Gene3D" id="4.10.60.30">
    <property type="entry name" value="Nanos, RNA-binding domain"/>
    <property type="match status" value="1"/>
</dbReference>
<gene>
    <name evidence="11" type="ORF">PENTCL1PPCAC_19312</name>
</gene>
<reference evidence="11" key="1">
    <citation type="submission" date="2023-10" db="EMBL/GenBank/DDBJ databases">
        <title>Genome assembly of Pristionchus species.</title>
        <authorList>
            <person name="Yoshida K."/>
            <person name="Sommer R.J."/>
        </authorList>
    </citation>
    <scope>NUCLEOTIDE SEQUENCE</scope>
    <source>
        <strain evidence="11">RS0144</strain>
    </source>
</reference>
<dbReference type="GO" id="GO:0003723">
    <property type="term" value="F:RNA binding"/>
    <property type="evidence" value="ECO:0007669"/>
    <property type="project" value="UniProtKB-UniRule"/>
</dbReference>
<evidence type="ECO:0000256" key="2">
    <source>
        <dbReference type="ARBA" id="ARBA00022490"/>
    </source>
</evidence>
<feature type="compositionally biased region" description="Low complexity" evidence="9">
    <location>
        <begin position="267"/>
        <end position="296"/>
    </location>
</feature>
<feature type="non-terminal residue" evidence="11">
    <location>
        <position position="1"/>
    </location>
</feature>
<dbReference type="EMBL" id="BTSX01000004">
    <property type="protein sequence ID" value="GMS97137.1"/>
    <property type="molecule type" value="Genomic_DNA"/>
</dbReference>
<dbReference type="GO" id="GO:0005737">
    <property type="term" value="C:cytoplasm"/>
    <property type="evidence" value="ECO:0007669"/>
    <property type="project" value="UniProtKB-SubCell"/>
</dbReference>
<keyword evidence="4 8" id="KW-0863">Zinc-finger</keyword>
<evidence type="ECO:0000259" key="10">
    <source>
        <dbReference type="PROSITE" id="PS51522"/>
    </source>
</evidence>